<evidence type="ECO:0000256" key="2">
    <source>
        <dbReference type="ARBA" id="ARBA00010742"/>
    </source>
</evidence>
<dbReference type="EMBL" id="JH600070">
    <property type="protein sequence ID" value="EIJ41525.1"/>
    <property type="molecule type" value="Genomic_DNA"/>
</dbReference>
<keyword evidence="3" id="KW-0732">Signal</keyword>
<accession>I3CD32</accession>
<organism evidence="4 5">
    <name type="scientific">Beggiatoa alba B18LD</name>
    <dbReference type="NCBI Taxonomy" id="395493"/>
    <lineage>
        <taxon>Bacteria</taxon>
        <taxon>Pseudomonadati</taxon>
        <taxon>Pseudomonadota</taxon>
        <taxon>Gammaproteobacteria</taxon>
        <taxon>Thiotrichales</taxon>
        <taxon>Thiotrichaceae</taxon>
        <taxon>Beggiatoa</taxon>
    </lineage>
</organism>
<dbReference type="HOGENOM" id="CLU_028871_3_2_6"/>
<reference evidence="4 5" key="1">
    <citation type="submission" date="2011-11" db="EMBL/GenBank/DDBJ databases">
        <title>Improved High-Quality Draft sequence of Beggiatoa alba B18lD.</title>
        <authorList>
            <consortium name="US DOE Joint Genome Institute"/>
            <person name="Lucas S."/>
            <person name="Han J."/>
            <person name="Lapidus A."/>
            <person name="Cheng J.-F."/>
            <person name="Goodwin L."/>
            <person name="Pitluck S."/>
            <person name="Peters L."/>
            <person name="Mikhailova N."/>
            <person name="Held B."/>
            <person name="Detter J.C."/>
            <person name="Han C."/>
            <person name="Tapia R."/>
            <person name="Land M."/>
            <person name="Hauser L."/>
            <person name="Kyrpides N."/>
            <person name="Ivanova N."/>
            <person name="Pagani I."/>
            <person name="Samuel K."/>
            <person name="Teske A."/>
            <person name="Mueller J."/>
            <person name="Woyke T."/>
        </authorList>
    </citation>
    <scope>NUCLEOTIDE SEQUENCE [LARGE SCALE GENOMIC DNA]</scope>
    <source>
        <strain evidence="4 5">B18LD</strain>
    </source>
</reference>
<dbReference type="SUPFAM" id="SSF53850">
    <property type="entry name" value="Periplasmic binding protein-like II"/>
    <property type="match status" value="1"/>
</dbReference>
<comment type="subcellular location">
    <subcellularLocation>
        <location evidence="1">Periplasm</location>
    </subcellularLocation>
</comment>
<protein>
    <submittedName>
        <fullName evidence="4">ABC-type nitrate/sulfonate/bicarbonate transport system, periplasmic component</fullName>
    </submittedName>
</protein>
<name>I3CD32_9GAMM</name>
<dbReference type="Gene3D" id="3.40.190.10">
    <property type="entry name" value="Periplasmic binding protein-like II"/>
    <property type="match status" value="2"/>
</dbReference>
<evidence type="ECO:0000313" key="5">
    <source>
        <dbReference type="Proteomes" id="UP000005744"/>
    </source>
</evidence>
<evidence type="ECO:0000256" key="1">
    <source>
        <dbReference type="ARBA" id="ARBA00004418"/>
    </source>
</evidence>
<dbReference type="eggNOG" id="COG0715">
    <property type="taxonomic scope" value="Bacteria"/>
</dbReference>
<sequence length="322" mass="36102">MMIKKIIRWTTGIILSGLLVACSEDNTPTPLRIGTNFWAGYEPLYLARSLNYLDDNKVRLVENSSTSQSLRNFLDKHIEGAALTLDEVLALQQTNTDACIVLVMDISEGADAILGKPSLQNLQGLKGARIGVENTAVGAYTLARALEFAKLNVTDVTIVSLEADKHEFSYLSNQVDAVVTFEPIRSHLLAAHAIQLFDSSQISGEIVDVLIMQKSYLDKYPQQIKYVVDNWFNALDYFKQHNEDAITHMAPRMKLPVADVMPMYKGLTLPDRQKNRQLLSKTANNPEPLRQTLRQLNTIMLAQKLIKKSVDVDQICIYNHAL</sequence>
<evidence type="ECO:0000313" key="4">
    <source>
        <dbReference type="EMBL" id="EIJ41525.1"/>
    </source>
</evidence>
<keyword evidence="5" id="KW-1185">Reference proteome</keyword>
<dbReference type="AlphaFoldDB" id="I3CD32"/>
<dbReference type="STRING" id="395493.BegalDRAFT_0611"/>
<dbReference type="Proteomes" id="UP000005744">
    <property type="component" value="Unassembled WGS sequence"/>
</dbReference>
<dbReference type="RefSeq" id="WP_002683536.1">
    <property type="nucleotide sequence ID" value="NZ_JH600070.1"/>
</dbReference>
<dbReference type="PROSITE" id="PS51257">
    <property type="entry name" value="PROKAR_LIPOPROTEIN"/>
    <property type="match status" value="1"/>
</dbReference>
<evidence type="ECO:0000256" key="3">
    <source>
        <dbReference type="ARBA" id="ARBA00022729"/>
    </source>
</evidence>
<comment type="similarity">
    <text evidence="2">Belongs to the bacterial solute-binding protein SsuA/TauA family.</text>
</comment>
<dbReference type="Pfam" id="PF13379">
    <property type="entry name" value="NMT1_2"/>
    <property type="match status" value="1"/>
</dbReference>
<dbReference type="PANTHER" id="PTHR30024">
    <property type="entry name" value="ALIPHATIC SULFONATES-BINDING PROTEIN-RELATED"/>
    <property type="match status" value="1"/>
</dbReference>
<dbReference type="PANTHER" id="PTHR30024:SF47">
    <property type="entry name" value="TAURINE-BINDING PERIPLASMIC PROTEIN"/>
    <property type="match status" value="1"/>
</dbReference>
<proteinExistence type="inferred from homology"/>
<dbReference type="GO" id="GO:0042597">
    <property type="term" value="C:periplasmic space"/>
    <property type="evidence" value="ECO:0007669"/>
    <property type="project" value="UniProtKB-SubCell"/>
</dbReference>
<gene>
    <name evidence="4" type="ORF">BegalDRAFT_0611</name>
</gene>
<dbReference type="OrthoDB" id="5292144at2"/>